<evidence type="ECO:0000313" key="3">
    <source>
        <dbReference type="EMBL" id="KAA1015981.1"/>
    </source>
</evidence>
<sequence>MAQLAISAVGAVIGGILGTFVFPGVGTAAGAEIGFAIGGIIGSLVIHQKGPQPGDLRVQDSAYGKPIPVIYGMYRAAGNVIWAGQPLNESDSGKGSPPSGAKVSMSFAVGICKGPITAVRRIWANGKLIYDISNPSNFQAISGSAQMTTNFVVYLGDENQMPDPVMEAALGSGNVPPYRGLAYVVFNLLDLSPWGNYMPSLAFEVTTTQPTQSYCQNMQVWTQNAPNMIGMMPNLKASGTILTSYNFFTFYNGIHSAQLTPYGAFVYGPVNTPADRPSGLGSPNGTSDVDGLLSVDANSVIVWYDAFTGVIEYTGYGGGVTSFVRNLLDLYVTDGSTITYCLVSLDPLTRINGVSPLTGTQLYIVGLSTNYLYVIDKATHALYQLHRNTMVVVNSWVNAFFDVNITVGCVLDDSRLYFLKSGSTNFYQYSTANNSTSVIGQWTATVGVSTQSLKAINSQFFVMGSVTYTFGAYLGYLWLGANQNDTTLSAIVADICNRSGLSPSQYDVSQLTDRVQGYALTNHSNARSSLAPLMATYFFDACDSDGILRFVKRGAAPIVTIAYSDLGASSSLGDDANQNPVTEVVSDEVNLPRTLAFSYTALNNDYQINTQRAFRGSTRSVKDLTMAAPIVLADDQALMRAQVMMWAAWVGRKTYTFSTPLNYLQLEPGDVAVLPGDKGQAYTVRIVTGQYDGQGSLVWSAAQEEPDIYPSPSYSVQGGSPSGFTTQNIDYSGPSVLVVLDVPPLRDTDTSQGLYVAACGYASNWPGVMVDISRDGSIYAELTRIVNASAMGTASNALPNFAGGNQPDELSTVSVVLYSGTLASVSYSDFLAGLNAAYMGGELFYFRTATQTGATTYTLSGLLRGRAGTEWAMGSHVSGEQFVFLDPAKVINMTINLTDIGATLFFESHLMNLFASQPATPQTEVPAVARVKPLSPALFVAGQGSASSLSDISLSWIRRARVHAAWNSGADVPLDESAESYTLNIYNGATLKRTATIPAATSYTYTATNINADGFSIGNTITFTVAQNSDQGVLGYAATTTITR</sequence>
<feature type="domain" description="Rcc01698-like C-terminal" evidence="2">
    <location>
        <begin position="790"/>
        <end position="883"/>
    </location>
</feature>
<organism evidence="3 4">
    <name type="scientific">Paraburkholderia panacisoli</name>
    <dbReference type="NCBI Taxonomy" id="2603818"/>
    <lineage>
        <taxon>Bacteria</taxon>
        <taxon>Pseudomonadati</taxon>
        <taxon>Pseudomonadota</taxon>
        <taxon>Betaproteobacteria</taxon>
        <taxon>Burkholderiales</taxon>
        <taxon>Burkholderiaceae</taxon>
        <taxon>Paraburkholderia</taxon>
    </lineage>
</organism>
<evidence type="ECO:0000259" key="2">
    <source>
        <dbReference type="Pfam" id="PF23666"/>
    </source>
</evidence>
<reference evidence="3 4" key="1">
    <citation type="submission" date="2019-08" db="EMBL/GenBank/DDBJ databases">
        <title>Paraburkholderia sp. DCY113.</title>
        <authorList>
            <person name="Kang J."/>
        </authorList>
    </citation>
    <scope>NUCLEOTIDE SEQUENCE [LARGE SCALE GENOMIC DNA]</scope>
    <source>
        <strain evidence="3 4">DCY113</strain>
    </source>
</reference>
<dbReference type="EMBL" id="VTUZ01000001">
    <property type="protein sequence ID" value="KAA1015981.1"/>
    <property type="molecule type" value="Genomic_DNA"/>
</dbReference>
<evidence type="ECO:0000259" key="1">
    <source>
        <dbReference type="Pfam" id="PF13550"/>
    </source>
</evidence>
<proteinExistence type="predicted"/>
<dbReference type="InterPro" id="IPR056490">
    <property type="entry name" value="Rcc01698_C"/>
</dbReference>
<evidence type="ECO:0000313" key="4">
    <source>
        <dbReference type="Proteomes" id="UP000325273"/>
    </source>
</evidence>
<dbReference type="InterPro" id="IPR032876">
    <property type="entry name" value="J_dom"/>
</dbReference>
<keyword evidence="4" id="KW-1185">Reference proteome</keyword>
<comment type="caution">
    <text evidence="3">The sequence shown here is derived from an EMBL/GenBank/DDBJ whole genome shotgun (WGS) entry which is preliminary data.</text>
</comment>
<dbReference type="AlphaFoldDB" id="A0A5B0HL50"/>
<protein>
    <submittedName>
        <fullName evidence="3">Uncharacterized protein</fullName>
    </submittedName>
</protein>
<gene>
    <name evidence="3" type="ORF">FVF58_01110</name>
</gene>
<dbReference type="Pfam" id="PF23666">
    <property type="entry name" value="Rcc01698_C"/>
    <property type="match status" value="1"/>
</dbReference>
<accession>A0A5B0HL50</accession>
<dbReference type="Proteomes" id="UP000325273">
    <property type="component" value="Unassembled WGS sequence"/>
</dbReference>
<name>A0A5B0HL50_9BURK</name>
<dbReference type="Pfam" id="PF13550">
    <property type="entry name" value="Phage-tail_3"/>
    <property type="match status" value="1"/>
</dbReference>
<dbReference type="RefSeq" id="WP_149668108.1">
    <property type="nucleotide sequence ID" value="NZ_VTUZ01000001.1"/>
</dbReference>
<feature type="domain" description="Tip attachment protein J" evidence="1">
    <location>
        <begin position="521"/>
        <end position="687"/>
    </location>
</feature>